<dbReference type="Proteomes" id="UP000054495">
    <property type="component" value="Unassembled WGS sequence"/>
</dbReference>
<evidence type="ECO:0000259" key="1">
    <source>
        <dbReference type="PROSITE" id="PS50058"/>
    </source>
</evidence>
<evidence type="ECO:0000313" key="3">
    <source>
        <dbReference type="Proteomes" id="UP000054495"/>
    </source>
</evidence>
<name>A0A0D6L8R4_9BILA</name>
<dbReference type="InterPro" id="IPR015898">
    <property type="entry name" value="G-protein_gamma-like_dom"/>
</dbReference>
<feature type="domain" description="G protein gamma" evidence="1">
    <location>
        <begin position="22"/>
        <end position="90"/>
    </location>
</feature>
<sequence length="144" mass="15978">MLFVRSNKLKERVEAAVETANRAASIAQQKVGFRVLEADIAVSRTSTAKERAEQAMFVAKQARDDAEMARMEAERFDPNFKPQGEVCCLRPIAPPRRCVQVKSGDVTTVRIRAAIRLPPTSPTHIPPTPAICRKRIANTPPSNR</sequence>
<proteinExistence type="predicted"/>
<organism evidence="2 3">
    <name type="scientific">Ancylostoma ceylanicum</name>
    <dbReference type="NCBI Taxonomy" id="53326"/>
    <lineage>
        <taxon>Eukaryota</taxon>
        <taxon>Metazoa</taxon>
        <taxon>Ecdysozoa</taxon>
        <taxon>Nematoda</taxon>
        <taxon>Chromadorea</taxon>
        <taxon>Rhabditida</taxon>
        <taxon>Rhabditina</taxon>
        <taxon>Rhabditomorpha</taxon>
        <taxon>Strongyloidea</taxon>
        <taxon>Ancylostomatidae</taxon>
        <taxon>Ancylostomatinae</taxon>
        <taxon>Ancylostoma</taxon>
    </lineage>
</organism>
<dbReference type="PANTHER" id="PTHR23085">
    <property type="entry name" value="GH28348P"/>
    <property type="match status" value="1"/>
</dbReference>
<dbReference type="PANTHER" id="PTHR23085:SF16">
    <property type="entry name" value="GH28348P"/>
    <property type="match status" value="1"/>
</dbReference>
<gene>
    <name evidence="2" type="ORF">ANCCEY_13481</name>
</gene>
<dbReference type="GO" id="GO:0005886">
    <property type="term" value="C:plasma membrane"/>
    <property type="evidence" value="ECO:0007669"/>
    <property type="project" value="TreeGrafter"/>
</dbReference>
<dbReference type="GO" id="GO:0007186">
    <property type="term" value="P:G protein-coupled receptor signaling pathway"/>
    <property type="evidence" value="ECO:0007669"/>
    <property type="project" value="InterPro"/>
</dbReference>
<evidence type="ECO:0000313" key="2">
    <source>
        <dbReference type="EMBL" id="EPB67428.1"/>
    </source>
</evidence>
<reference evidence="2 3" key="1">
    <citation type="submission" date="2013-05" db="EMBL/GenBank/DDBJ databases">
        <title>Draft genome of the parasitic nematode Anyclostoma ceylanicum.</title>
        <authorList>
            <person name="Mitreva M."/>
        </authorList>
    </citation>
    <scope>NUCLEOTIDE SEQUENCE [LARGE SCALE GENOMIC DNA]</scope>
</reference>
<dbReference type="PROSITE" id="PS50058">
    <property type="entry name" value="G_PROTEIN_GAMMA"/>
    <property type="match status" value="1"/>
</dbReference>
<dbReference type="GO" id="GO:0005789">
    <property type="term" value="C:endoplasmic reticulum membrane"/>
    <property type="evidence" value="ECO:0007669"/>
    <property type="project" value="TreeGrafter"/>
</dbReference>
<accession>A0A0D6L8R4</accession>
<dbReference type="AlphaFoldDB" id="A0A0D6L8R4"/>
<keyword evidence="3" id="KW-1185">Reference proteome</keyword>
<protein>
    <recommendedName>
        <fullName evidence="1">G protein gamma domain-containing protein</fullName>
    </recommendedName>
</protein>
<dbReference type="EMBL" id="KE125677">
    <property type="protein sequence ID" value="EPB67428.1"/>
    <property type="molecule type" value="Genomic_DNA"/>
</dbReference>
<dbReference type="InterPro" id="IPR017191">
    <property type="entry name" value="Junctophilin"/>
</dbReference>
<dbReference type="GO" id="GO:0030314">
    <property type="term" value="C:junctional membrane complex"/>
    <property type="evidence" value="ECO:0007669"/>
    <property type="project" value="InterPro"/>
</dbReference>